<dbReference type="EMBL" id="CAJJDP010000031">
    <property type="protein sequence ID" value="CAD8155834.1"/>
    <property type="molecule type" value="Genomic_DNA"/>
</dbReference>
<feature type="coiled-coil region" evidence="1">
    <location>
        <begin position="300"/>
        <end position="335"/>
    </location>
</feature>
<feature type="coiled-coil region" evidence="1">
    <location>
        <begin position="164"/>
        <end position="199"/>
    </location>
</feature>
<evidence type="ECO:0000313" key="3">
    <source>
        <dbReference type="EMBL" id="CAD8155834.1"/>
    </source>
</evidence>
<evidence type="ECO:0000256" key="1">
    <source>
        <dbReference type="SAM" id="Coils"/>
    </source>
</evidence>
<protein>
    <submittedName>
        <fullName evidence="3">Uncharacterized protein</fullName>
    </submittedName>
</protein>
<dbReference type="OrthoDB" id="303940at2759"/>
<dbReference type="Proteomes" id="UP000683925">
    <property type="component" value="Unassembled WGS sequence"/>
</dbReference>
<proteinExistence type="predicted"/>
<reference evidence="3" key="1">
    <citation type="submission" date="2021-01" db="EMBL/GenBank/DDBJ databases">
        <authorList>
            <consortium name="Genoscope - CEA"/>
            <person name="William W."/>
        </authorList>
    </citation>
    <scope>NUCLEOTIDE SEQUENCE</scope>
</reference>
<sequence>MIPKLSRENTISNTSYLPRHLNIQGFQKFNIKSNSPRTLQACQELGIDPIVLELKEESDFKQNDIDEEIVQLRYQHYLNRAHQLFTELTQRRKEIIQRQRQKQLNNNASIESLDRSKTIKLQQSLDQCEVRRQIDSIYNRTVSFLHQKSESPTKDQFVGDVYDLNQLEGGIEKEIDRYNKHKKQKIREAQLKLKEDAKRLQMIEKWKQKDSQILDSILKRQYAFKQKMKASSSGRRTPFQKIPQTTDPKSFKRDSESRIDKGGDTSMQKTMYRTRIDDSKIKQRREMVIQRKEELSKLEDIELQKDLEKLQLKLNQSEKLSKQQAQIKVERIKEQYFREQQLIQQQREINVIQSQEHLSAMISKMINKEQEFRGQLQSQLMQDLEKKQQQKEKVQKIKQNQNDLFKDHDKKLKQLNDKFIKIEEQNKLRKQELEHKILLKQELRRLKEQDKLDNYERQKRQNDYKMMTLYMKSKFIEEKNQLKQYQNEVIQKTSMEINKQEIQERQRIYSQLQELSDNLLNYKSVSQHESRQKQDQAKYKSVKLLKKFAKLEDPNIEQHTKVILTMLQPKPVENENSNRKLSVHKK</sequence>
<dbReference type="AlphaFoldDB" id="A0A8S1TV77"/>
<feature type="coiled-coil region" evidence="1">
    <location>
        <begin position="377"/>
        <end position="458"/>
    </location>
</feature>
<gene>
    <name evidence="3" type="ORF">POCTA_138.1.T0310152</name>
</gene>
<evidence type="ECO:0000256" key="2">
    <source>
        <dbReference type="SAM" id="MobiDB-lite"/>
    </source>
</evidence>
<dbReference type="OMA" id="QHYLNRA"/>
<organism evidence="3 4">
    <name type="scientific">Paramecium octaurelia</name>
    <dbReference type="NCBI Taxonomy" id="43137"/>
    <lineage>
        <taxon>Eukaryota</taxon>
        <taxon>Sar</taxon>
        <taxon>Alveolata</taxon>
        <taxon>Ciliophora</taxon>
        <taxon>Intramacronucleata</taxon>
        <taxon>Oligohymenophorea</taxon>
        <taxon>Peniculida</taxon>
        <taxon>Parameciidae</taxon>
        <taxon>Paramecium</taxon>
    </lineage>
</organism>
<feature type="region of interest" description="Disordered" evidence="2">
    <location>
        <begin position="228"/>
        <end position="265"/>
    </location>
</feature>
<keyword evidence="1" id="KW-0175">Coiled coil</keyword>
<evidence type="ECO:0000313" key="4">
    <source>
        <dbReference type="Proteomes" id="UP000683925"/>
    </source>
</evidence>
<name>A0A8S1TV77_PAROT</name>
<comment type="caution">
    <text evidence="3">The sequence shown here is derived from an EMBL/GenBank/DDBJ whole genome shotgun (WGS) entry which is preliminary data.</text>
</comment>
<accession>A0A8S1TV77</accession>
<feature type="compositionally biased region" description="Basic and acidic residues" evidence="2">
    <location>
        <begin position="249"/>
        <end position="263"/>
    </location>
</feature>
<keyword evidence="4" id="KW-1185">Reference proteome</keyword>